<organism evidence="2 3">
    <name type="scientific">Bhargavaea ginsengi</name>
    <dbReference type="NCBI Taxonomy" id="426757"/>
    <lineage>
        <taxon>Bacteria</taxon>
        <taxon>Bacillati</taxon>
        <taxon>Bacillota</taxon>
        <taxon>Bacilli</taxon>
        <taxon>Bacillales</taxon>
        <taxon>Caryophanaceae</taxon>
        <taxon>Bhargavaea</taxon>
    </lineage>
</organism>
<accession>A0A1H6Z1E7</accession>
<dbReference type="EMBL" id="FNZF01000003">
    <property type="protein sequence ID" value="SEJ43360.1"/>
    <property type="molecule type" value="Genomic_DNA"/>
</dbReference>
<dbReference type="RefSeq" id="WP_092052351.1">
    <property type="nucleotide sequence ID" value="NZ_FNZF01000003.1"/>
</dbReference>
<feature type="transmembrane region" description="Helical" evidence="1">
    <location>
        <begin position="36"/>
        <end position="52"/>
    </location>
</feature>
<name>A0A1H6Z1E7_9BACL</name>
<evidence type="ECO:0000313" key="2">
    <source>
        <dbReference type="EMBL" id="SEJ43360.1"/>
    </source>
</evidence>
<evidence type="ECO:0000256" key="1">
    <source>
        <dbReference type="SAM" id="Phobius"/>
    </source>
</evidence>
<keyword evidence="1" id="KW-0472">Membrane</keyword>
<gene>
    <name evidence="2" type="ORF">SAMN04488127_1751</name>
</gene>
<keyword evidence="1" id="KW-1133">Transmembrane helix</keyword>
<proteinExistence type="predicted"/>
<feature type="transmembrane region" description="Helical" evidence="1">
    <location>
        <begin position="7"/>
        <end position="24"/>
    </location>
</feature>
<evidence type="ECO:0000313" key="3">
    <source>
        <dbReference type="Proteomes" id="UP000199200"/>
    </source>
</evidence>
<dbReference type="AlphaFoldDB" id="A0A1H6Z1E7"/>
<keyword evidence="1" id="KW-0812">Transmembrane</keyword>
<dbReference type="OrthoDB" id="2454148at2"/>
<keyword evidence="3" id="KW-1185">Reference proteome</keyword>
<protein>
    <submittedName>
        <fullName evidence="2">Uncharacterized protein</fullName>
    </submittedName>
</protein>
<reference evidence="3" key="1">
    <citation type="submission" date="2016-10" db="EMBL/GenBank/DDBJ databases">
        <authorList>
            <person name="Varghese N."/>
            <person name="Submissions S."/>
        </authorList>
    </citation>
    <scope>NUCLEOTIDE SEQUENCE [LARGE SCALE GENOMIC DNA]</scope>
    <source>
        <strain evidence="3">CGMCC 1.6763</strain>
    </source>
</reference>
<dbReference type="STRING" id="426757.SAMN04488127_1751"/>
<dbReference type="Proteomes" id="UP000199200">
    <property type="component" value="Unassembled WGS sequence"/>
</dbReference>
<sequence>MKRLNNFFFALMIIGGIPMVLAFFDIGRSFYDNYRWWFLGLLWTGVIGNWITERKIKKQRTAHTRLS</sequence>